<dbReference type="InterPro" id="IPR013525">
    <property type="entry name" value="ABC2_TM"/>
</dbReference>
<dbReference type="Pfam" id="PF23321">
    <property type="entry name" value="R1_ABCA1"/>
    <property type="match status" value="1"/>
</dbReference>
<evidence type="ECO:0000313" key="14">
    <source>
        <dbReference type="EMBL" id="CAH1273451.1"/>
    </source>
</evidence>
<gene>
    <name evidence="14" type="primary">ABCA3</name>
    <name evidence="14" type="ORF">BLAG_LOCUS24801</name>
</gene>
<evidence type="ECO:0000256" key="4">
    <source>
        <dbReference type="ARBA" id="ARBA00022737"/>
    </source>
</evidence>
<feature type="transmembrane region" description="Helical" evidence="12">
    <location>
        <begin position="439"/>
        <end position="460"/>
    </location>
</feature>
<dbReference type="GO" id="GO:0005737">
    <property type="term" value="C:cytoplasm"/>
    <property type="evidence" value="ECO:0007669"/>
    <property type="project" value="UniProtKB-ARBA"/>
</dbReference>
<dbReference type="OrthoDB" id="6512918at2759"/>
<dbReference type="GO" id="GO:0005524">
    <property type="term" value="F:ATP binding"/>
    <property type="evidence" value="ECO:0007669"/>
    <property type="project" value="UniProtKB-KW"/>
</dbReference>
<accession>A0A8K0ACK9</accession>
<keyword evidence="2" id="KW-0813">Transport</keyword>
<comment type="subcellular location">
    <subcellularLocation>
        <location evidence="1">Endomembrane system</location>
        <topology evidence="1">Multi-pass membrane protein</topology>
    </subcellularLocation>
</comment>
<feature type="transmembrane region" description="Helical" evidence="12">
    <location>
        <begin position="293"/>
        <end position="322"/>
    </location>
</feature>
<protein>
    <submittedName>
        <fullName evidence="14">ABCA3 protein</fullName>
    </submittedName>
</protein>
<dbReference type="Pfam" id="PF12698">
    <property type="entry name" value="ABC2_membrane_3"/>
    <property type="match status" value="2"/>
</dbReference>
<dbReference type="PROSITE" id="PS00211">
    <property type="entry name" value="ABC_TRANSPORTER_1"/>
    <property type="match status" value="1"/>
</dbReference>
<dbReference type="PANTHER" id="PTHR19229:SF250">
    <property type="entry name" value="ABC TRANSPORTER DOMAIN-CONTAINING PROTEIN-RELATED"/>
    <property type="match status" value="1"/>
</dbReference>
<dbReference type="GO" id="GO:0016887">
    <property type="term" value="F:ATP hydrolysis activity"/>
    <property type="evidence" value="ECO:0007669"/>
    <property type="project" value="InterPro"/>
</dbReference>
<evidence type="ECO:0000256" key="1">
    <source>
        <dbReference type="ARBA" id="ARBA00004127"/>
    </source>
</evidence>
<feature type="transmembrane region" description="Helical" evidence="12">
    <location>
        <begin position="1130"/>
        <end position="1155"/>
    </location>
</feature>
<feature type="domain" description="ABC transporter" evidence="13">
    <location>
        <begin position="527"/>
        <end position="760"/>
    </location>
</feature>
<sequence length="1740" mass="195040">MQAWTQFKLLLWKNYLLQKRKKIVTIFEIGLPALFALILVFVRRDVQSTTQTTPIYYPEFTIDKLPDDLFGPWEVAYSPNNTAVKTVMDIVAARLNVQVRGFKNETFLETYVHNAMEKEAELQTKVLGGVAFINNFPDGSTIPDDIIYKIRLRYSPRAGNEGPMVNMFNQDKDWKTQYMFKFLQTVGPRNKDDVEGGSPGYYREGFLAIQHTVDISLAEARGANTSGIDIRMQRFPYPPYVDDRFVLVIQQQLGQVLMLSFVYTVLNIVKILVHEKERKLKESMKMMGLNGYLHWISWFVKEFLFLMITMALFTILICVKFWPQGRVVQQTDPSIILVYLTLFAISTICFCFAISVFFSKANTGSIVAGVLYFMTFVPFYFITNLYDQMTWHQKMASCLLSNTGMAMGGQVIGMFEGTGAGVQWSTINTGVSVDDDFTMLHVFLMLILDSVLYCMVAWYIEAVFPGDYGVPQPWYFPVLRSYWCGSSKSDFIDEDDNETTPLLSGEKHSDNQGEYFEINPANLKAGVRIRNLRKTFGTGKKKKTAVGGITMDMYEGQITALLGHNGAGKTTTMSMLTGLFPPSGGTALVNGYDIRYNMPSIRQSLGLCPQHDILYDDLTVEEHLYFFAKLKGFSHDKVQDEINKMIAAMKLEDKRHVKTSALSGGMKRKLSVGIALCANSKIVLLDEPTSGMDPAARRATWDLLQNHRRNRTILLTTHHMDEADLLGDRIAIMSGGTLRCCGSSLFLKNKYGVGYHMVIVKQPSCHVSAVSKVVKAHIPHAKMESNVGAELSYILPTESSAKFEALFTEIEERKEELGIDGYGASITTMEEVFLKVGGDSDPDIDKHLHRVTESYDSMSCSPSPTVSPVANGTAIPAAANGSAMINGSVPTPQGEDDIEAQLLPLGEFDSSLTPGNLKRNTGTRLYMQQFYAMFLKHMLHSWRNIWVFVIQFGIPLLYTAFSLIVAKTYPGPQDSPPLNLTTAPYGPNESPFTAGINPSNATMGLAQLYASQFAGTPTTPSNISDSSIWDKPPNMSEYLVDLRTKRNDYVYHSVLVASSFQSENNSATGNIKATALFNNMPYHTPAQTLVTLDNAILKYLLGESFSVKTINHPMPRTVQDTATDQLSTGITAFAIAFNMVFGMSSLAASFVLFIVRERATKAKHIQFVSGVHSLTFWFSTFAWDIMNFMVPCLLILILLWGFDVKAYVEDGRVAMILLLFFLYGWAMIPMMYLASFLFTVPSTGFVRLTMFNIIAGVATMLAVGILAIPGLDLEDISKGLSWGFSVLPNYCLGQAIADFGSNYQVVSLCTQNPITEAICKDFNVTWTTNYLQWERNGIGRFLVFMAWEGVFFFGLLFLVESNLLRQFWYFIRPKKTPTLISSDGQYSIQDDEDVARERTRINNTPLRQLFSTDTLILKELRKIYNEYSSEPLVAVEGSSLGIPLGETFGLLGINGAGKTTTFKMLTGDETITAGTAYVAGHNIKDDIKRVQQLIGYCPQFDALIDQMTGRETLYMFARLRGVPEDNIKPVVDDLLQALMIEEHADKLTKAYSGGNKRKLSTAIALVGDPPIVFLDEPTTGMDPVARRMLWDSLCQVRQAGRCIVITSHSMEECEALCTCLAIMVNGQFKCLGSTQHLKSRFGEGYMLIAKVACNTPEEERQNILPLKDFIEENFPGSILKDEHYGMVHYHVKDRSLTWAQVFGTMERAKTRFNIEDYLVSQTSLEQVFLNFAKWQRQTDE</sequence>
<keyword evidence="15" id="KW-1185">Reference proteome</keyword>
<dbReference type="Pfam" id="PF00005">
    <property type="entry name" value="ABC_tran"/>
    <property type="match status" value="2"/>
</dbReference>
<feature type="transmembrane region" description="Helical" evidence="12">
    <location>
        <begin position="334"/>
        <end position="358"/>
    </location>
</feature>
<keyword evidence="9 12" id="KW-0472">Membrane</keyword>
<dbReference type="InterPro" id="IPR003593">
    <property type="entry name" value="AAA+_ATPase"/>
</dbReference>
<dbReference type="Gene3D" id="3.40.50.300">
    <property type="entry name" value="P-loop containing nucleotide triphosphate hydrolases"/>
    <property type="match status" value="2"/>
</dbReference>
<evidence type="ECO:0000256" key="6">
    <source>
        <dbReference type="ARBA" id="ARBA00022840"/>
    </source>
</evidence>
<feature type="transmembrane region" description="Helical" evidence="12">
    <location>
        <begin position="1176"/>
        <end position="1202"/>
    </location>
</feature>
<keyword evidence="8" id="KW-0445">Lipid transport</keyword>
<keyword evidence="10" id="KW-0325">Glycoprotein</keyword>
<keyword evidence="3 12" id="KW-0812">Transmembrane</keyword>
<comment type="catalytic activity">
    <reaction evidence="11">
        <text>cholesterol(in) + ATP + H2O = cholesterol(out) + ADP + phosphate + H(+)</text>
        <dbReference type="Rhea" id="RHEA:39051"/>
        <dbReference type="ChEBI" id="CHEBI:15377"/>
        <dbReference type="ChEBI" id="CHEBI:15378"/>
        <dbReference type="ChEBI" id="CHEBI:16113"/>
        <dbReference type="ChEBI" id="CHEBI:30616"/>
        <dbReference type="ChEBI" id="CHEBI:43474"/>
        <dbReference type="ChEBI" id="CHEBI:456216"/>
    </reaction>
    <physiologicalReaction direction="left-to-right" evidence="11">
        <dbReference type="Rhea" id="RHEA:39052"/>
    </physiologicalReaction>
</comment>
<dbReference type="GO" id="GO:0140359">
    <property type="term" value="F:ABC-type transporter activity"/>
    <property type="evidence" value="ECO:0007669"/>
    <property type="project" value="InterPro"/>
</dbReference>
<keyword evidence="5" id="KW-0547">Nucleotide-binding</keyword>
<keyword evidence="6" id="KW-0067">ATP-binding</keyword>
<evidence type="ECO:0000256" key="7">
    <source>
        <dbReference type="ARBA" id="ARBA00022989"/>
    </source>
</evidence>
<feature type="transmembrane region" description="Helical" evidence="12">
    <location>
        <begin position="945"/>
        <end position="966"/>
    </location>
</feature>
<dbReference type="InterPro" id="IPR017871">
    <property type="entry name" value="ABC_transporter-like_CS"/>
</dbReference>
<evidence type="ECO:0000256" key="10">
    <source>
        <dbReference type="ARBA" id="ARBA00023180"/>
    </source>
</evidence>
<proteinExistence type="predicted"/>
<evidence type="ECO:0000256" key="8">
    <source>
        <dbReference type="ARBA" id="ARBA00023055"/>
    </source>
</evidence>
<evidence type="ECO:0000256" key="9">
    <source>
        <dbReference type="ARBA" id="ARBA00023136"/>
    </source>
</evidence>
<dbReference type="GO" id="GO:0016020">
    <property type="term" value="C:membrane"/>
    <property type="evidence" value="ECO:0007669"/>
    <property type="project" value="InterPro"/>
</dbReference>
<keyword evidence="7 12" id="KW-1133">Transmembrane helix</keyword>
<dbReference type="SMART" id="SM00382">
    <property type="entry name" value="AAA"/>
    <property type="match status" value="2"/>
</dbReference>
<dbReference type="GO" id="GO:0005319">
    <property type="term" value="F:lipid transporter activity"/>
    <property type="evidence" value="ECO:0007669"/>
    <property type="project" value="TreeGrafter"/>
</dbReference>
<feature type="transmembrane region" description="Helical" evidence="12">
    <location>
        <begin position="1250"/>
        <end position="1271"/>
    </location>
</feature>
<dbReference type="InterPro" id="IPR003439">
    <property type="entry name" value="ABC_transporter-like_ATP-bd"/>
</dbReference>
<organism evidence="14 15">
    <name type="scientific">Branchiostoma lanceolatum</name>
    <name type="common">Common lancelet</name>
    <name type="synonym">Amphioxus lanceolatum</name>
    <dbReference type="NCBI Taxonomy" id="7740"/>
    <lineage>
        <taxon>Eukaryota</taxon>
        <taxon>Metazoa</taxon>
        <taxon>Chordata</taxon>
        <taxon>Cephalochordata</taxon>
        <taxon>Leptocardii</taxon>
        <taxon>Amphioxiformes</taxon>
        <taxon>Branchiostomatidae</taxon>
        <taxon>Branchiostoma</taxon>
    </lineage>
</organism>
<feature type="transmembrane region" description="Helical" evidence="12">
    <location>
        <begin position="253"/>
        <end position="273"/>
    </location>
</feature>
<evidence type="ECO:0000259" key="13">
    <source>
        <dbReference type="PROSITE" id="PS50893"/>
    </source>
</evidence>
<dbReference type="InterPro" id="IPR056264">
    <property type="entry name" value="R2_ABCA1-4-like"/>
</dbReference>
<feature type="domain" description="ABC transporter" evidence="13">
    <location>
        <begin position="1415"/>
        <end position="1650"/>
    </location>
</feature>
<name>A0A8K0ACK9_BRALA</name>
<dbReference type="GO" id="GO:0012505">
    <property type="term" value="C:endomembrane system"/>
    <property type="evidence" value="ECO:0007669"/>
    <property type="project" value="UniProtKB-SubCell"/>
</dbReference>
<reference evidence="14" key="1">
    <citation type="submission" date="2022-01" db="EMBL/GenBank/DDBJ databases">
        <authorList>
            <person name="Braso-Vives M."/>
        </authorList>
    </citation>
    <scope>NUCLEOTIDE SEQUENCE</scope>
</reference>
<dbReference type="PANTHER" id="PTHR19229">
    <property type="entry name" value="ATP-BINDING CASSETTE TRANSPORTER SUBFAMILY A ABCA"/>
    <property type="match status" value="1"/>
</dbReference>
<evidence type="ECO:0000256" key="2">
    <source>
        <dbReference type="ARBA" id="ARBA00022448"/>
    </source>
</evidence>
<dbReference type="InterPro" id="IPR027417">
    <property type="entry name" value="P-loop_NTPase"/>
</dbReference>
<dbReference type="FunFam" id="3.40.50.300:FF:000465">
    <property type="entry name" value="ATP-binding cassette, sub-family A (ABC1), member 3"/>
    <property type="match status" value="1"/>
</dbReference>
<dbReference type="EMBL" id="OV696694">
    <property type="protein sequence ID" value="CAH1273451.1"/>
    <property type="molecule type" value="Genomic_DNA"/>
</dbReference>
<evidence type="ECO:0000256" key="5">
    <source>
        <dbReference type="ARBA" id="ARBA00022741"/>
    </source>
</evidence>
<feature type="transmembrane region" description="Helical" evidence="12">
    <location>
        <begin position="1338"/>
        <end position="1359"/>
    </location>
</feature>
<evidence type="ECO:0000256" key="12">
    <source>
        <dbReference type="SAM" id="Phobius"/>
    </source>
</evidence>
<keyword evidence="4" id="KW-0677">Repeat</keyword>
<dbReference type="FunFam" id="3.40.50.300:FF:000327">
    <property type="entry name" value="ATP-binding cassette sub-family A member 3"/>
    <property type="match status" value="1"/>
</dbReference>
<feature type="transmembrane region" description="Helical" evidence="12">
    <location>
        <begin position="23"/>
        <end position="42"/>
    </location>
</feature>
<dbReference type="Proteomes" id="UP000838412">
    <property type="component" value="Chromosome 9"/>
</dbReference>
<feature type="transmembrane region" description="Helical" evidence="12">
    <location>
        <begin position="365"/>
        <end position="382"/>
    </location>
</feature>
<evidence type="ECO:0000313" key="15">
    <source>
        <dbReference type="Proteomes" id="UP000838412"/>
    </source>
</evidence>
<dbReference type="CDD" id="cd03263">
    <property type="entry name" value="ABC_subfamily_A"/>
    <property type="match status" value="2"/>
</dbReference>
<evidence type="ECO:0000256" key="3">
    <source>
        <dbReference type="ARBA" id="ARBA00022692"/>
    </source>
</evidence>
<dbReference type="PROSITE" id="PS50893">
    <property type="entry name" value="ABC_TRANSPORTER_2"/>
    <property type="match status" value="2"/>
</dbReference>
<feature type="transmembrane region" description="Helical" evidence="12">
    <location>
        <begin position="1214"/>
        <end position="1238"/>
    </location>
</feature>
<evidence type="ECO:0000256" key="11">
    <source>
        <dbReference type="ARBA" id="ARBA00050894"/>
    </source>
</evidence>
<dbReference type="InterPro" id="IPR026082">
    <property type="entry name" value="ABCA"/>
</dbReference>
<dbReference type="SUPFAM" id="SSF52540">
    <property type="entry name" value="P-loop containing nucleoside triphosphate hydrolases"/>
    <property type="match status" value="2"/>
</dbReference>